<evidence type="ECO:0000259" key="1">
    <source>
        <dbReference type="Pfam" id="PF12680"/>
    </source>
</evidence>
<dbReference type="AlphaFoldDB" id="A0A5C9A5D1"/>
<accession>A0A5C9A5D1</accession>
<gene>
    <name evidence="2" type="ORF">FV139_00920</name>
</gene>
<proteinExistence type="predicted"/>
<dbReference type="RefSeq" id="WP_148066365.1">
    <property type="nucleotide sequence ID" value="NZ_VRZA01000001.1"/>
</dbReference>
<evidence type="ECO:0000313" key="3">
    <source>
        <dbReference type="Proteomes" id="UP000321039"/>
    </source>
</evidence>
<dbReference type="InterPro" id="IPR037401">
    <property type="entry name" value="SnoaL-like"/>
</dbReference>
<dbReference type="SUPFAM" id="SSF54427">
    <property type="entry name" value="NTF2-like"/>
    <property type="match status" value="1"/>
</dbReference>
<dbReference type="EMBL" id="VRZA01000001">
    <property type="protein sequence ID" value="TXS96095.1"/>
    <property type="molecule type" value="Genomic_DNA"/>
</dbReference>
<reference evidence="2 3" key="1">
    <citation type="submission" date="2019-08" db="EMBL/GenBank/DDBJ databases">
        <title>Parahaliea maris sp. nov., isolated from the surface seawater.</title>
        <authorList>
            <person name="Liu Y."/>
        </authorList>
    </citation>
    <scope>NUCLEOTIDE SEQUENCE [LARGE SCALE GENOMIC DNA]</scope>
    <source>
        <strain evidence="2 3">HSLHS9</strain>
    </source>
</reference>
<comment type="caution">
    <text evidence="2">The sequence shown here is derived from an EMBL/GenBank/DDBJ whole genome shotgun (WGS) entry which is preliminary data.</text>
</comment>
<organism evidence="2 3">
    <name type="scientific">Parahaliea maris</name>
    <dbReference type="NCBI Taxonomy" id="2716870"/>
    <lineage>
        <taxon>Bacteria</taxon>
        <taxon>Pseudomonadati</taxon>
        <taxon>Pseudomonadota</taxon>
        <taxon>Gammaproteobacteria</taxon>
        <taxon>Cellvibrionales</taxon>
        <taxon>Halieaceae</taxon>
        <taxon>Parahaliea</taxon>
    </lineage>
</organism>
<keyword evidence="3" id="KW-1185">Reference proteome</keyword>
<dbReference type="InterPro" id="IPR032710">
    <property type="entry name" value="NTF2-like_dom_sf"/>
</dbReference>
<sequence>MSEKDTRAIRAHKASIANAMAGNKEDWLALFADDAVVHDPVGRSPHDPEGAGFRGKARISEFWDMMIGPGNLTIIPHKRYPCGEDVVAVAMTAANNIEGLKTFIEMIATYEVNEAGQLQSLKVYWDVDALADQLPPELLG</sequence>
<dbReference type="Gene3D" id="3.10.450.50">
    <property type="match status" value="1"/>
</dbReference>
<dbReference type="Pfam" id="PF12680">
    <property type="entry name" value="SnoaL_2"/>
    <property type="match status" value="1"/>
</dbReference>
<protein>
    <recommendedName>
        <fullName evidence="1">SnoaL-like domain-containing protein</fullName>
    </recommendedName>
</protein>
<name>A0A5C9A5D1_9GAMM</name>
<evidence type="ECO:0000313" key="2">
    <source>
        <dbReference type="EMBL" id="TXS96095.1"/>
    </source>
</evidence>
<feature type="domain" description="SnoaL-like" evidence="1">
    <location>
        <begin position="20"/>
        <end position="117"/>
    </location>
</feature>
<dbReference type="Proteomes" id="UP000321039">
    <property type="component" value="Unassembled WGS sequence"/>
</dbReference>